<accession>A0A7J7HHE3</accession>
<organism evidence="2 3">
    <name type="scientific">Camellia sinensis</name>
    <name type="common">Tea plant</name>
    <name type="synonym">Thea sinensis</name>
    <dbReference type="NCBI Taxonomy" id="4442"/>
    <lineage>
        <taxon>Eukaryota</taxon>
        <taxon>Viridiplantae</taxon>
        <taxon>Streptophyta</taxon>
        <taxon>Embryophyta</taxon>
        <taxon>Tracheophyta</taxon>
        <taxon>Spermatophyta</taxon>
        <taxon>Magnoliopsida</taxon>
        <taxon>eudicotyledons</taxon>
        <taxon>Gunneridae</taxon>
        <taxon>Pentapetalae</taxon>
        <taxon>asterids</taxon>
        <taxon>Ericales</taxon>
        <taxon>Theaceae</taxon>
        <taxon>Camellia</taxon>
    </lineage>
</organism>
<dbReference type="PANTHER" id="PTHR11119">
    <property type="entry name" value="XANTHINE-URACIL / VITAMIN C PERMEASE FAMILY MEMBER"/>
    <property type="match status" value="1"/>
</dbReference>
<evidence type="ECO:0000313" key="2">
    <source>
        <dbReference type="EMBL" id="KAF5951847.1"/>
    </source>
</evidence>
<name>A0A7J7HHE3_CAMSI</name>
<dbReference type="AlphaFoldDB" id="A0A7J7HHE3"/>
<comment type="similarity">
    <text evidence="1">Belongs to the nucleobase:cation symporter-2 (NCS2) (TC 2.A.40) family.</text>
</comment>
<reference evidence="3" key="1">
    <citation type="journal article" date="2020" name="Nat. Commun.">
        <title>Genome assembly of wild tea tree DASZ reveals pedigree and selection history of tea varieties.</title>
        <authorList>
            <person name="Zhang W."/>
            <person name="Zhang Y."/>
            <person name="Qiu H."/>
            <person name="Guo Y."/>
            <person name="Wan H."/>
            <person name="Zhang X."/>
            <person name="Scossa F."/>
            <person name="Alseekh S."/>
            <person name="Zhang Q."/>
            <person name="Wang P."/>
            <person name="Xu L."/>
            <person name="Schmidt M.H."/>
            <person name="Jia X."/>
            <person name="Li D."/>
            <person name="Zhu A."/>
            <person name="Guo F."/>
            <person name="Chen W."/>
            <person name="Ni D."/>
            <person name="Usadel B."/>
            <person name="Fernie A.R."/>
            <person name="Wen W."/>
        </authorList>
    </citation>
    <scope>NUCLEOTIDE SEQUENCE [LARGE SCALE GENOMIC DNA]</scope>
    <source>
        <strain evidence="3">cv. G240</strain>
    </source>
</reference>
<evidence type="ECO:0000256" key="1">
    <source>
        <dbReference type="ARBA" id="ARBA00008821"/>
    </source>
</evidence>
<gene>
    <name evidence="2" type="ORF">HYC85_009791</name>
</gene>
<evidence type="ECO:0000313" key="3">
    <source>
        <dbReference type="Proteomes" id="UP000593564"/>
    </source>
</evidence>
<reference evidence="2 3" key="2">
    <citation type="submission" date="2020-07" db="EMBL/GenBank/DDBJ databases">
        <title>Genome assembly of wild tea tree DASZ reveals pedigree and selection history of tea varieties.</title>
        <authorList>
            <person name="Zhang W."/>
        </authorList>
    </citation>
    <scope>NUCLEOTIDE SEQUENCE [LARGE SCALE GENOMIC DNA]</scope>
    <source>
        <strain evidence="3">cv. G240</strain>
        <tissue evidence="2">Leaf</tissue>
    </source>
</reference>
<dbReference type="Proteomes" id="UP000593564">
    <property type="component" value="Unassembled WGS sequence"/>
</dbReference>
<dbReference type="EMBL" id="JACBKZ010000004">
    <property type="protein sequence ID" value="KAF5951847.1"/>
    <property type="molecule type" value="Genomic_DNA"/>
</dbReference>
<proteinExistence type="inferred from homology"/>
<protein>
    <submittedName>
        <fullName evidence="2">Uncharacterized protein</fullName>
    </submittedName>
</protein>
<keyword evidence="3" id="KW-1185">Reference proteome</keyword>
<comment type="caution">
    <text evidence="2">The sequence shown here is derived from an EMBL/GenBank/DDBJ whole genome shotgun (WGS) entry which is preliminary data.</text>
</comment>
<sequence>MLGTTVIIPSSIVPQMGGGYSTGTFKAASRYGSATPPPPSVLSRGAGWLDLIMFCNVFSENVVPQYFNEYMVTSGRGPVHSSSAWLNKTMQVVFTSPATVAAIIAVFLDRTVARKHSSTRTDSGSHWWEKFSAGIVALPMTNQGFFH</sequence>